<gene>
    <name evidence="1" type="ORF">J5N97_030022</name>
</gene>
<dbReference type="Proteomes" id="UP001085076">
    <property type="component" value="Miscellaneous, Linkage group lg10"/>
</dbReference>
<dbReference type="EMBL" id="JAGGNH010000010">
    <property type="protein sequence ID" value="KAJ0962194.1"/>
    <property type="molecule type" value="Genomic_DNA"/>
</dbReference>
<reference evidence="1" key="1">
    <citation type="submission" date="2021-03" db="EMBL/GenBank/DDBJ databases">
        <authorList>
            <person name="Li Z."/>
            <person name="Yang C."/>
        </authorList>
    </citation>
    <scope>NUCLEOTIDE SEQUENCE</scope>
    <source>
        <strain evidence="1">Dzin_1.0</strain>
        <tissue evidence="1">Leaf</tissue>
    </source>
</reference>
<sequence length="81" mass="9250">MTSEGTATCVDILLVIILPPLGVSFKFGCKIIATRPIFQVRDEIEQLMDDDVDMAEMYPTQDDRFMIKTVKKSQVKMRSLH</sequence>
<keyword evidence="2" id="KW-1185">Reference proteome</keyword>
<organism evidence="1 2">
    <name type="scientific">Dioscorea zingiberensis</name>
    <dbReference type="NCBI Taxonomy" id="325984"/>
    <lineage>
        <taxon>Eukaryota</taxon>
        <taxon>Viridiplantae</taxon>
        <taxon>Streptophyta</taxon>
        <taxon>Embryophyta</taxon>
        <taxon>Tracheophyta</taxon>
        <taxon>Spermatophyta</taxon>
        <taxon>Magnoliopsida</taxon>
        <taxon>Liliopsida</taxon>
        <taxon>Dioscoreales</taxon>
        <taxon>Dioscoreaceae</taxon>
        <taxon>Dioscorea</taxon>
    </lineage>
</organism>
<dbReference type="OrthoDB" id="10251508at2759"/>
<evidence type="ECO:0000313" key="1">
    <source>
        <dbReference type="EMBL" id="KAJ0962194.1"/>
    </source>
</evidence>
<reference evidence="1" key="2">
    <citation type="journal article" date="2022" name="Hortic Res">
        <title>The genome of Dioscorea zingiberensis sheds light on the biosynthesis, origin and evolution of the medicinally important diosgenin saponins.</title>
        <authorList>
            <person name="Li Y."/>
            <person name="Tan C."/>
            <person name="Li Z."/>
            <person name="Guo J."/>
            <person name="Li S."/>
            <person name="Chen X."/>
            <person name="Wang C."/>
            <person name="Dai X."/>
            <person name="Yang H."/>
            <person name="Song W."/>
            <person name="Hou L."/>
            <person name="Xu J."/>
            <person name="Tong Z."/>
            <person name="Xu A."/>
            <person name="Yuan X."/>
            <person name="Wang W."/>
            <person name="Yang Q."/>
            <person name="Chen L."/>
            <person name="Sun Z."/>
            <person name="Wang K."/>
            <person name="Pan B."/>
            <person name="Chen J."/>
            <person name="Bao Y."/>
            <person name="Liu F."/>
            <person name="Qi X."/>
            <person name="Gang D.R."/>
            <person name="Wen J."/>
            <person name="Li J."/>
        </authorList>
    </citation>
    <scope>NUCLEOTIDE SEQUENCE</scope>
    <source>
        <strain evidence="1">Dzin_1.0</strain>
    </source>
</reference>
<accession>A0A9D5H3V2</accession>
<protein>
    <submittedName>
        <fullName evidence="1">Uncharacterized protein</fullName>
    </submittedName>
</protein>
<comment type="caution">
    <text evidence="1">The sequence shown here is derived from an EMBL/GenBank/DDBJ whole genome shotgun (WGS) entry which is preliminary data.</text>
</comment>
<evidence type="ECO:0000313" key="2">
    <source>
        <dbReference type="Proteomes" id="UP001085076"/>
    </source>
</evidence>
<dbReference type="AlphaFoldDB" id="A0A9D5H3V2"/>
<proteinExistence type="predicted"/>
<name>A0A9D5H3V2_9LILI</name>